<dbReference type="CDD" id="cd15777">
    <property type="entry name" value="CRBN_C_like"/>
    <property type="match status" value="1"/>
</dbReference>
<dbReference type="GO" id="GO:0046872">
    <property type="term" value="F:metal ion binding"/>
    <property type="evidence" value="ECO:0007669"/>
    <property type="project" value="UniProtKB-KW"/>
</dbReference>
<dbReference type="EMBL" id="OU896717">
    <property type="protein sequence ID" value="CAH1118362.1"/>
    <property type="molecule type" value="Genomic_DNA"/>
</dbReference>
<keyword evidence="8" id="KW-0832">Ubl conjugation</keyword>
<dbReference type="PROSITE" id="PS51788">
    <property type="entry name" value="CULT"/>
    <property type="match status" value="1"/>
</dbReference>
<evidence type="ECO:0000256" key="1">
    <source>
        <dbReference type="ARBA" id="ARBA00004123"/>
    </source>
</evidence>
<evidence type="ECO:0000256" key="3">
    <source>
        <dbReference type="ARBA" id="ARBA00005293"/>
    </source>
</evidence>
<comment type="subunit">
    <text evidence="12">Likely a component of a DCX (DDB1-CUL4-X-box) protein ligase complex. May interact with pic/DDB1.</text>
</comment>
<keyword evidence="9" id="KW-0539">Nucleus</keyword>
<dbReference type="Pfam" id="PF02190">
    <property type="entry name" value="LON_substr_bdg"/>
    <property type="match status" value="1"/>
</dbReference>
<dbReference type="InterPro" id="IPR004910">
    <property type="entry name" value="Yippee/Mis18/Cereblon"/>
</dbReference>
<keyword evidence="7" id="KW-0862">Zinc</keyword>
<dbReference type="PROSITE" id="PS51787">
    <property type="entry name" value="LON_N"/>
    <property type="match status" value="1"/>
</dbReference>
<dbReference type="Proteomes" id="UP001153737">
    <property type="component" value="Chromosome 11"/>
</dbReference>
<comment type="subcellular location">
    <subcellularLocation>
        <location evidence="1">Nucleus</location>
    </subcellularLocation>
</comment>
<dbReference type="SMART" id="SM00464">
    <property type="entry name" value="LON"/>
    <property type="match status" value="1"/>
</dbReference>
<dbReference type="OrthoDB" id="267517at2759"/>
<dbReference type="Gene3D" id="2.170.150.20">
    <property type="entry name" value="Peptide methionine sulfoxide reductase"/>
    <property type="match status" value="1"/>
</dbReference>
<evidence type="ECO:0000256" key="6">
    <source>
        <dbReference type="ARBA" id="ARBA00022786"/>
    </source>
</evidence>
<protein>
    <recommendedName>
        <fullName evidence="4">Protein cereblon</fullName>
    </recommendedName>
    <alternativeName>
        <fullName evidence="10">Protein ohgata</fullName>
    </alternativeName>
</protein>
<evidence type="ECO:0000256" key="5">
    <source>
        <dbReference type="ARBA" id="ARBA00022723"/>
    </source>
</evidence>
<dbReference type="FunFam" id="2.170.150.20:FF:000007">
    <property type="entry name" value="Protein cereblon"/>
    <property type="match status" value="1"/>
</dbReference>
<evidence type="ECO:0000256" key="2">
    <source>
        <dbReference type="ARBA" id="ARBA00004906"/>
    </source>
</evidence>
<evidence type="ECO:0000313" key="16">
    <source>
        <dbReference type="EMBL" id="CAH1118362.1"/>
    </source>
</evidence>
<reference evidence="16" key="1">
    <citation type="submission" date="2022-01" db="EMBL/GenBank/DDBJ databases">
        <authorList>
            <person name="King R."/>
        </authorList>
    </citation>
    <scope>NUCLEOTIDE SEQUENCE</scope>
</reference>
<name>A0A9P0GQ61_PHACE</name>
<dbReference type="Gene3D" id="2.30.130.40">
    <property type="entry name" value="LON domain-like"/>
    <property type="match status" value="1"/>
</dbReference>
<comment type="pathway">
    <text evidence="2">Protein modification; protein ubiquitination.</text>
</comment>
<dbReference type="InterPro" id="IPR015947">
    <property type="entry name" value="PUA-like_sf"/>
</dbReference>
<accession>A0A9P0GQ61</accession>
<proteinExistence type="inferred from homology"/>
<dbReference type="InterPro" id="IPR046336">
    <property type="entry name" value="Lon_prtase_N_sf"/>
</dbReference>
<sequence length="440" mass="51116">MSDLENWGEDDEDDSNYVLPAEIENGHLTSNTEGDSADSSDDENPSPTNTGEFDTDLPTAHKYLGKLNSVSGYTLYDDGEVVDLLAVYTTTMVFPGFTLPLVINSYEESIMQNFTDQKSIFVLLCANSTFDGIYNYGVTMQIYESEMRNYFVNIKAKGRQRCKLVPGREIKNLSERLKQVTVRVIAESPISSPLCDTQMLTLKQRRRFTSSKFSDILQDYKYRRYHFTQYPFPFWVYDKYEISYYVKLIHEGMADYHGEYIPKDPLQLSYWFVQNYQLSHDERLHILKLNSTLERLRLEYKFLKLERTINCNNCGILLTDPSKVFAMSKDGIQSNYVNPGGHVYETVTVISAKNFLLDGNPSRQFSWFPGYAWTVMHCKICSNHLGWKFTSDVLRPKAFYGLAKNSFKVIIHKKPSSDHDHDHDLWRCERNTFTNDYIHL</sequence>
<evidence type="ECO:0000259" key="15">
    <source>
        <dbReference type="PROSITE" id="PS51788"/>
    </source>
</evidence>
<dbReference type="GO" id="GO:0005634">
    <property type="term" value="C:nucleus"/>
    <property type="evidence" value="ECO:0007669"/>
    <property type="project" value="UniProtKB-SubCell"/>
</dbReference>
<reference evidence="16" key="2">
    <citation type="submission" date="2022-10" db="EMBL/GenBank/DDBJ databases">
        <authorList>
            <consortium name="ENA_rothamsted_submissions"/>
            <consortium name="culmorum"/>
            <person name="King R."/>
        </authorList>
    </citation>
    <scope>NUCLEOTIDE SEQUENCE</scope>
</reference>
<evidence type="ECO:0000256" key="8">
    <source>
        <dbReference type="ARBA" id="ARBA00022843"/>
    </source>
</evidence>
<evidence type="ECO:0000256" key="11">
    <source>
        <dbReference type="ARBA" id="ARBA00046075"/>
    </source>
</evidence>
<feature type="domain" description="Lon N-terminal" evidence="14">
    <location>
        <begin position="82"/>
        <end position="307"/>
    </location>
</feature>
<evidence type="ECO:0000313" key="17">
    <source>
        <dbReference type="Proteomes" id="UP001153737"/>
    </source>
</evidence>
<feature type="domain" description="CULT" evidence="15">
    <location>
        <begin position="306"/>
        <end position="411"/>
    </location>
</feature>
<dbReference type="Gene3D" id="1.20.58.1480">
    <property type="match status" value="1"/>
</dbReference>
<dbReference type="SUPFAM" id="SSF88697">
    <property type="entry name" value="PUA domain-like"/>
    <property type="match status" value="1"/>
</dbReference>
<keyword evidence="17" id="KW-1185">Reference proteome</keyword>
<feature type="compositionally biased region" description="Acidic residues" evidence="13">
    <location>
        <begin position="1"/>
        <end position="15"/>
    </location>
</feature>
<evidence type="ECO:0000256" key="9">
    <source>
        <dbReference type="ARBA" id="ARBA00023242"/>
    </source>
</evidence>
<dbReference type="AlphaFoldDB" id="A0A9P0GQ61"/>
<comment type="function">
    <text evidence="11">Substrate recognition component of a DCX (DDB1-CUL4-X-box) E3 protein ligase complex that mediates the ubiquitination and subsequent proteasomal degradation of target proteins. Has an essential role in mediating growth by negatively regulating insulin signaling. It also has a role in maintaining presynaptic function in the neuromuscular junction synapses of third-instar larvae.</text>
</comment>
<comment type="similarity">
    <text evidence="3">Belongs to the CRBN family.</text>
</comment>
<dbReference type="InterPro" id="IPR003111">
    <property type="entry name" value="Lon_prtase_N"/>
</dbReference>
<dbReference type="Pfam" id="PF03226">
    <property type="entry name" value="Yippee-Mis18"/>
    <property type="match status" value="1"/>
</dbReference>
<evidence type="ECO:0000259" key="14">
    <source>
        <dbReference type="PROSITE" id="PS51787"/>
    </source>
</evidence>
<organism evidence="16 17">
    <name type="scientific">Phaedon cochleariae</name>
    <name type="common">Mustard beetle</name>
    <dbReference type="NCBI Taxonomy" id="80249"/>
    <lineage>
        <taxon>Eukaryota</taxon>
        <taxon>Metazoa</taxon>
        <taxon>Ecdysozoa</taxon>
        <taxon>Arthropoda</taxon>
        <taxon>Hexapoda</taxon>
        <taxon>Insecta</taxon>
        <taxon>Pterygota</taxon>
        <taxon>Neoptera</taxon>
        <taxon>Endopterygota</taxon>
        <taxon>Coleoptera</taxon>
        <taxon>Polyphaga</taxon>
        <taxon>Cucujiformia</taxon>
        <taxon>Chrysomeloidea</taxon>
        <taxon>Chrysomelidae</taxon>
        <taxon>Chrysomelinae</taxon>
        <taxon>Chrysomelini</taxon>
        <taxon>Phaedon</taxon>
    </lineage>
</organism>
<keyword evidence="5" id="KW-0479">Metal-binding</keyword>
<evidence type="ECO:0000256" key="4">
    <source>
        <dbReference type="ARBA" id="ARBA00014394"/>
    </source>
</evidence>
<dbReference type="InterPro" id="IPR034750">
    <property type="entry name" value="CULT"/>
</dbReference>
<evidence type="ECO:0000256" key="12">
    <source>
        <dbReference type="ARBA" id="ARBA00046796"/>
    </source>
</evidence>
<feature type="region of interest" description="Disordered" evidence="13">
    <location>
        <begin position="1"/>
        <end position="56"/>
    </location>
</feature>
<evidence type="ECO:0000256" key="13">
    <source>
        <dbReference type="SAM" id="MobiDB-lite"/>
    </source>
</evidence>
<keyword evidence="6" id="KW-0833">Ubl conjugation pathway</keyword>
<feature type="compositionally biased region" description="Acidic residues" evidence="13">
    <location>
        <begin position="35"/>
        <end position="44"/>
    </location>
</feature>
<evidence type="ECO:0000256" key="10">
    <source>
        <dbReference type="ARBA" id="ARBA00030079"/>
    </source>
</evidence>
<gene>
    <name evidence="16" type="ORF">PHAECO_LOCUS2317</name>
</gene>
<evidence type="ECO:0000256" key="7">
    <source>
        <dbReference type="ARBA" id="ARBA00022833"/>
    </source>
</evidence>